<dbReference type="Pfam" id="PF13839">
    <property type="entry name" value="PC-Esterase"/>
    <property type="match status" value="1"/>
</dbReference>
<feature type="compositionally biased region" description="Gly residues" evidence="8">
    <location>
        <begin position="64"/>
        <end position="79"/>
    </location>
</feature>
<dbReference type="AlphaFoldDB" id="A0AAX6FJ28"/>
<reference evidence="12" key="1">
    <citation type="journal article" date="2023" name="GigaByte">
        <title>Genome assembly of the bearded iris, Iris pallida Lam.</title>
        <authorList>
            <person name="Bruccoleri R.E."/>
            <person name="Oakeley E.J."/>
            <person name="Faust A.M.E."/>
            <person name="Altorfer M."/>
            <person name="Dessus-Babus S."/>
            <person name="Burckhardt D."/>
            <person name="Oertli M."/>
            <person name="Naumann U."/>
            <person name="Petersen F."/>
            <person name="Wong J."/>
        </authorList>
    </citation>
    <scope>NUCLEOTIDE SEQUENCE</scope>
    <source>
        <strain evidence="12">GSM-AAB239-AS_SAM_17_03QT</strain>
    </source>
</reference>
<proteinExistence type="inferred from homology"/>
<feature type="compositionally biased region" description="Low complexity" evidence="8">
    <location>
        <begin position="225"/>
        <end position="237"/>
    </location>
</feature>
<feature type="transmembrane region" description="Helical" evidence="9">
    <location>
        <begin position="20"/>
        <end position="43"/>
    </location>
</feature>
<name>A0AAX6FJ28_IRIPA</name>
<evidence type="ECO:0000256" key="2">
    <source>
        <dbReference type="ARBA" id="ARBA00007727"/>
    </source>
</evidence>
<dbReference type="GO" id="GO:1990538">
    <property type="term" value="F:xylan O-acetyltransferase activity"/>
    <property type="evidence" value="ECO:0007669"/>
    <property type="project" value="UniProtKB-ARBA"/>
</dbReference>
<protein>
    <submittedName>
        <fullName evidence="12">Protein YLS7-like</fullName>
    </submittedName>
</protein>
<dbReference type="GO" id="GO:0000139">
    <property type="term" value="C:Golgi membrane"/>
    <property type="evidence" value="ECO:0007669"/>
    <property type="project" value="UniProtKB-SubCell"/>
</dbReference>
<evidence type="ECO:0000259" key="10">
    <source>
        <dbReference type="Pfam" id="PF13839"/>
    </source>
</evidence>
<evidence type="ECO:0000256" key="4">
    <source>
        <dbReference type="ARBA" id="ARBA00022968"/>
    </source>
</evidence>
<keyword evidence="4" id="KW-0735">Signal-anchor</keyword>
<dbReference type="InterPro" id="IPR026057">
    <property type="entry name" value="TBL_C"/>
</dbReference>
<evidence type="ECO:0000256" key="1">
    <source>
        <dbReference type="ARBA" id="ARBA00004323"/>
    </source>
</evidence>
<keyword evidence="5 9" id="KW-1133">Transmembrane helix</keyword>
<dbReference type="Pfam" id="PF14416">
    <property type="entry name" value="PMR5N"/>
    <property type="match status" value="1"/>
</dbReference>
<keyword evidence="3 9" id="KW-0812">Transmembrane</keyword>
<dbReference type="PANTHER" id="PTHR32285">
    <property type="entry name" value="PROTEIN TRICHOME BIREFRINGENCE-LIKE 9-RELATED"/>
    <property type="match status" value="1"/>
</dbReference>
<feature type="region of interest" description="Disordered" evidence="8">
    <location>
        <begin position="58"/>
        <end position="295"/>
    </location>
</feature>
<evidence type="ECO:0000256" key="9">
    <source>
        <dbReference type="SAM" id="Phobius"/>
    </source>
</evidence>
<feature type="domain" description="Trichome birefringence-like C-terminal" evidence="10">
    <location>
        <begin position="352"/>
        <end position="390"/>
    </location>
</feature>
<comment type="caution">
    <text evidence="12">The sequence shown here is derived from an EMBL/GenBank/DDBJ whole genome shotgun (WGS) entry which is preliminary data.</text>
</comment>
<keyword evidence="7 9" id="KW-0472">Membrane</keyword>
<accession>A0AAX6FJ28</accession>
<evidence type="ECO:0000313" key="12">
    <source>
        <dbReference type="EMBL" id="KAJ6816380.1"/>
    </source>
</evidence>
<evidence type="ECO:0000256" key="5">
    <source>
        <dbReference type="ARBA" id="ARBA00022989"/>
    </source>
</evidence>
<dbReference type="Proteomes" id="UP001140949">
    <property type="component" value="Unassembled WGS sequence"/>
</dbReference>
<feature type="compositionally biased region" description="Polar residues" evidence="8">
    <location>
        <begin position="178"/>
        <end position="188"/>
    </location>
</feature>
<gene>
    <name evidence="12" type="ORF">M6B38_416470</name>
</gene>
<evidence type="ECO:0000259" key="11">
    <source>
        <dbReference type="Pfam" id="PF14416"/>
    </source>
</evidence>
<dbReference type="PANTHER" id="PTHR32285:SF18">
    <property type="entry name" value="PROTEIN TRICHOME BIREFRINGENCE-LIKE 18"/>
    <property type="match status" value="1"/>
</dbReference>
<organism evidence="12 13">
    <name type="scientific">Iris pallida</name>
    <name type="common">Sweet iris</name>
    <dbReference type="NCBI Taxonomy" id="29817"/>
    <lineage>
        <taxon>Eukaryota</taxon>
        <taxon>Viridiplantae</taxon>
        <taxon>Streptophyta</taxon>
        <taxon>Embryophyta</taxon>
        <taxon>Tracheophyta</taxon>
        <taxon>Spermatophyta</taxon>
        <taxon>Magnoliopsida</taxon>
        <taxon>Liliopsida</taxon>
        <taxon>Asparagales</taxon>
        <taxon>Iridaceae</taxon>
        <taxon>Iridoideae</taxon>
        <taxon>Irideae</taxon>
        <taxon>Iris</taxon>
    </lineage>
</organism>
<evidence type="ECO:0000313" key="13">
    <source>
        <dbReference type="Proteomes" id="UP001140949"/>
    </source>
</evidence>
<comment type="subcellular location">
    <subcellularLocation>
        <location evidence="1">Golgi apparatus membrane</location>
        <topology evidence="1">Single-pass type II membrane protein</topology>
    </subcellularLocation>
</comment>
<sequence length="394" mass="40036">MTMTDPKSFTGVLTVPRSRLSIVVVVAIGAMALFLTAASLLLASYPVTISPQQDIVIRQPTSGGSEGVGTGGGGSGFGTGSSNNGRKDGDDGSGVDSGPDGREEGGTGGGSEEAKGGSESGTESASEGRKGAGVGDVGSEVKSGNDAGVGEEGGKEVVIDVGSGDVGTGDGSEEVKSGTESGTDSASEGTKGVGVGDDGSEVKSGSNGRNDAVVGEEGGKEVVTDDGSVSVNGDGDTNSVKENLPSGSENESGKASSENDSEKVGSGTQDDGAPLDAAKEGTVSPSESEIDSATTSSKSCDLYQGKWIYDPAGPLYTNNTCPIITQMQNCQGNLRPDKEYENYRWKPDQCDLPRFSPRKFLELMRGKTLAFIGDSVARNQMESMLCILWQASFL</sequence>
<dbReference type="InterPro" id="IPR029962">
    <property type="entry name" value="TBL"/>
</dbReference>
<keyword evidence="13" id="KW-1185">Reference proteome</keyword>
<evidence type="ECO:0000256" key="8">
    <source>
        <dbReference type="SAM" id="MobiDB-lite"/>
    </source>
</evidence>
<feature type="compositionally biased region" description="Polar residues" evidence="8">
    <location>
        <begin position="283"/>
        <end position="295"/>
    </location>
</feature>
<keyword evidence="6" id="KW-0333">Golgi apparatus</keyword>
<reference evidence="12" key="2">
    <citation type="submission" date="2023-04" db="EMBL/GenBank/DDBJ databases">
        <authorList>
            <person name="Bruccoleri R.E."/>
            <person name="Oakeley E.J."/>
            <person name="Faust A.-M."/>
            <person name="Dessus-Babus S."/>
            <person name="Altorfer M."/>
            <person name="Burckhardt D."/>
            <person name="Oertli M."/>
            <person name="Naumann U."/>
            <person name="Petersen F."/>
            <person name="Wong J."/>
        </authorList>
    </citation>
    <scope>NUCLEOTIDE SEQUENCE</scope>
    <source>
        <strain evidence="12">GSM-AAB239-AS_SAM_17_03QT</strain>
        <tissue evidence="12">Leaf</tissue>
    </source>
</reference>
<dbReference type="EMBL" id="JANAVB010028198">
    <property type="protein sequence ID" value="KAJ6816380.1"/>
    <property type="molecule type" value="Genomic_DNA"/>
</dbReference>
<dbReference type="InterPro" id="IPR025846">
    <property type="entry name" value="TBL_N"/>
</dbReference>
<evidence type="ECO:0000256" key="3">
    <source>
        <dbReference type="ARBA" id="ARBA00022692"/>
    </source>
</evidence>
<feature type="domain" description="Trichome birefringence-like N-terminal" evidence="11">
    <location>
        <begin position="298"/>
        <end position="351"/>
    </location>
</feature>
<comment type="similarity">
    <text evidence="2">Belongs to the PC-esterase family. TBL subfamily.</text>
</comment>
<evidence type="ECO:0000256" key="7">
    <source>
        <dbReference type="ARBA" id="ARBA00023136"/>
    </source>
</evidence>
<evidence type="ECO:0000256" key="6">
    <source>
        <dbReference type="ARBA" id="ARBA00023034"/>
    </source>
</evidence>
<feature type="compositionally biased region" description="Polar residues" evidence="8">
    <location>
        <begin position="238"/>
        <end position="258"/>
    </location>
</feature>